<evidence type="ECO:0000313" key="2">
    <source>
        <dbReference type="Proteomes" id="UP000000428"/>
    </source>
</evidence>
<sequence length="53" mass="6360">MSDFGRIYGEEAATYAEMLPDSLAARPLDRATPWRTWRHRRRRWTPRSSHSRT</sequence>
<evidence type="ECO:0000313" key="1">
    <source>
        <dbReference type="EMBL" id="BAC68361.1"/>
    </source>
</evidence>
<dbReference type="EMBL" id="BA000030">
    <property type="protein sequence ID" value="BAC68361.1"/>
    <property type="molecule type" value="Genomic_DNA"/>
</dbReference>
<reference evidence="1 2" key="2">
    <citation type="journal article" date="2003" name="Nat. Biotechnol.">
        <title>Complete genome sequence and comparative analysis of the industrial microorganism Streptomyces avermitilis.</title>
        <authorList>
            <person name="Ikeda H."/>
            <person name="Ishikawa J."/>
            <person name="Hanamoto A."/>
            <person name="Shinose M."/>
            <person name="Kikuchi H."/>
            <person name="Shiba T."/>
            <person name="Sakaki Y."/>
            <person name="Hattori M."/>
            <person name="Omura S."/>
        </authorList>
    </citation>
    <scope>NUCLEOTIDE SEQUENCE [LARGE SCALE GENOMIC DNA]</scope>
    <source>
        <strain evidence="2">ATCC 31267 / DSM 46492 / JCM 5070 / NBRC 14893 / NCIMB 12804 / NRRL 8165 / MA-4680</strain>
    </source>
</reference>
<protein>
    <submittedName>
        <fullName evidence="1">Uncharacterized protein</fullName>
    </submittedName>
</protein>
<accession>Q82Q70</accession>
<organism evidence="1 2">
    <name type="scientific">Streptomyces avermitilis (strain ATCC 31267 / DSM 46492 / JCM 5070 / NBRC 14893 / NCIMB 12804 / NRRL 8165 / MA-4680)</name>
    <dbReference type="NCBI Taxonomy" id="227882"/>
    <lineage>
        <taxon>Bacteria</taxon>
        <taxon>Bacillati</taxon>
        <taxon>Actinomycetota</taxon>
        <taxon>Actinomycetes</taxon>
        <taxon>Kitasatosporales</taxon>
        <taxon>Streptomycetaceae</taxon>
        <taxon>Streptomyces</taxon>
    </lineage>
</organism>
<keyword evidence="2" id="KW-1185">Reference proteome</keyword>
<dbReference type="HOGENOM" id="CLU_3066518_0_0_11"/>
<dbReference type="KEGG" id="sma:SAVERM_651"/>
<name>Q82Q70_STRAW</name>
<reference evidence="1 2" key="3">
    <citation type="journal article" date="2014" name="J. Ind. Microbiol. Biotechnol.">
        <title>Genome mining of the Streptomyces avermitilis genome and development of genome-minimized hosts for heterologous expression of biosynthetic gene clusters.</title>
        <authorList>
            <person name="Ikeda H."/>
            <person name="Shin-ya K."/>
            <person name="Omura S."/>
        </authorList>
    </citation>
    <scope>NUCLEOTIDE SEQUENCE [LARGE SCALE GENOMIC DNA]</scope>
    <source>
        <strain evidence="2">ATCC 31267 / DSM 46492 / JCM 5070 / NBRC 14893 / NCIMB 12804 / NRRL 8165 / MA-4680</strain>
    </source>
</reference>
<gene>
    <name evidence="1" type="ORF">SAVERM_651</name>
</gene>
<dbReference type="AlphaFoldDB" id="Q82Q70"/>
<reference evidence="1 2" key="1">
    <citation type="journal article" date="2001" name="Proc. Natl. Acad. Sci. U.S.A.">
        <title>Genome sequence of an industrial microorganism Streptomyces avermitilis: deducing the ability of producing secondary metabolites.</title>
        <authorList>
            <person name="Omura S."/>
            <person name="Ikeda H."/>
            <person name="Ishikawa J."/>
            <person name="Hanamoto A."/>
            <person name="Takahashi C."/>
            <person name="Shinose M."/>
            <person name="Takahashi Y."/>
            <person name="Horikawa H."/>
            <person name="Nakazawa H."/>
            <person name="Osonoe T."/>
            <person name="Kikuchi H."/>
            <person name="Shiba T."/>
            <person name="Sakaki Y."/>
            <person name="Hattori M."/>
        </authorList>
    </citation>
    <scope>NUCLEOTIDE SEQUENCE [LARGE SCALE GENOMIC DNA]</scope>
    <source>
        <strain evidence="2">ATCC 31267 / DSM 46492 / JCM 5070 / NBRC 14893 / NCIMB 12804 / NRRL 8165 / MA-4680</strain>
    </source>
</reference>
<proteinExistence type="predicted"/>
<dbReference type="Proteomes" id="UP000000428">
    <property type="component" value="Chromosome"/>
</dbReference>